<dbReference type="Pfam" id="PF08341">
    <property type="entry name" value="TED"/>
    <property type="match status" value="1"/>
</dbReference>
<name>A0A6N4WE66_9MYCO</name>
<sequence length="426" mass="45600">MTTFALPALAAAPVAVRRRVSPTPSVDLSRMTRYRPGTYSHTVDTIVFADGTSARTDLIRLNPNIEAYSLDFAGVAPSRPSRYRADTWSAVPHLQARAHEAEVDWILRNSYPTLSTTEISRRLRAAGYRLGTRNIAEHEAIAGTQAAIWRLTNGLELDDRPRNVPARVQYAPGSVDVEFDGERQLAGYTATISSSAGAVLRLQKSDDGQVWADVASSQVHVDAGAGQVSKALGVGSTVSDNRISRGGRGFRYYRLLIDGDAVIDEVTFELHGSRTYRNAEPVVFLYDYLLSGARSAARQTVTPSLLASSAVVEGAILGPFRLAATDAATIRVSDGQVVDADGLVIAEPLEPGAEFYLRVSPGAEQATLTIEVPGRADGFGGRVITGVARDEVAGDYTPLALAVPAQLVVEFDVEWAAPHIKAVATV</sequence>
<accession>A0A6N4WE66</accession>
<organism evidence="2 3">
    <name type="scientific">Mycolicibacterium anyangense</name>
    <dbReference type="NCBI Taxonomy" id="1431246"/>
    <lineage>
        <taxon>Bacteria</taxon>
        <taxon>Bacillati</taxon>
        <taxon>Actinomycetota</taxon>
        <taxon>Actinomycetes</taxon>
        <taxon>Mycobacteriales</taxon>
        <taxon>Mycobacteriaceae</taxon>
        <taxon>Mycolicibacterium</taxon>
    </lineage>
</organism>
<dbReference type="AlphaFoldDB" id="A0A6N4WE66"/>
<evidence type="ECO:0000259" key="1">
    <source>
        <dbReference type="Pfam" id="PF08341"/>
    </source>
</evidence>
<dbReference type="Proteomes" id="UP000467249">
    <property type="component" value="Chromosome"/>
</dbReference>
<dbReference type="NCBIfam" id="TIGR03934">
    <property type="entry name" value="TQXA_dom"/>
    <property type="match status" value="1"/>
</dbReference>
<dbReference type="InterPro" id="IPR023849">
    <property type="entry name" value="TQXA_dom"/>
</dbReference>
<feature type="domain" description="Thioester" evidence="1">
    <location>
        <begin position="70"/>
        <end position="158"/>
    </location>
</feature>
<protein>
    <submittedName>
        <fullName evidence="2">TQXA domain-containing protein</fullName>
    </submittedName>
</protein>
<dbReference type="RefSeq" id="WP_163805441.1">
    <property type="nucleotide sequence ID" value="NZ_AP022620.1"/>
</dbReference>
<reference evidence="2 3" key="1">
    <citation type="journal article" date="2019" name="Emerg. Microbes Infect.">
        <title>Comprehensive subspecies identification of 175 nontuberculous mycobacteria species based on 7547 genomic profiles.</title>
        <authorList>
            <person name="Matsumoto Y."/>
            <person name="Kinjo T."/>
            <person name="Motooka D."/>
            <person name="Nabeya D."/>
            <person name="Jung N."/>
            <person name="Uechi K."/>
            <person name="Horii T."/>
            <person name="Iida T."/>
            <person name="Fujita J."/>
            <person name="Nakamura S."/>
        </authorList>
    </citation>
    <scope>NUCLEOTIDE SEQUENCE [LARGE SCALE GENOMIC DNA]</scope>
    <source>
        <strain evidence="2 3">JCM 30275</strain>
    </source>
</reference>
<proteinExistence type="predicted"/>
<evidence type="ECO:0000313" key="2">
    <source>
        <dbReference type="EMBL" id="BBZ78252.1"/>
    </source>
</evidence>
<dbReference type="InterPro" id="IPR013552">
    <property type="entry name" value="Thioester_dom"/>
</dbReference>
<keyword evidence="3" id="KW-1185">Reference proteome</keyword>
<gene>
    <name evidence="2" type="ORF">MANY_35890</name>
</gene>
<dbReference type="EMBL" id="AP022620">
    <property type="protein sequence ID" value="BBZ78252.1"/>
    <property type="molecule type" value="Genomic_DNA"/>
</dbReference>
<evidence type="ECO:0000313" key="3">
    <source>
        <dbReference type="Proteomes" id="UP000467249"/>
    </source>
</evidence>
<dbReference type="KEGG" id="many:MANY_35890"/>